<protein>
    <recommendedName>
        <fullName evidence="3">RING-type E3 ubiquitin transferase</fullName>
        <ecNumber evidence="3">2.3.2.27</ecNumber>
    </recommendedName>
</protein>
<comment type="pathway">
    <text evidence="2">Protein modification; protein ubiquitination.</text>
</comment>
<dbReference type="SUPFAM" id="SSF57850">
    <property type="entry name" value="RING/U-box"/>
    <property type="match status" value="1"/>
</dbReference>
<evidence type="ECO:0000256" key="5">
    <source>
        <dbReference type="ARBA" id="ARBA00022786"/>
    </source>
</evidence>
<evidence type="ECO:0000256" key="1">
    <source>
        <dbReference type="ARBA" id="ARBA00000900"/>
    </source>
</evidence>
<dbReference type="Pfam" id="PF00514">
    <property type="entry name" value="Arm"/>
    <property type="match status" value="1"/>
</dbReference>
<comment type="catalytic activity">
    <reaction evidence="1">
        <text>S-ubiquitinyl-[E2 ubiquitin-conjugating enzyme]-L-cysteine + [acceptor protein]-L-lysine = [E2 ubiquitin-conjugating enzyme]-L-cysteine + N(6)-ubiquitinyl-[acceptor protein]-L-lysine.</text>
        <dbReference type="EC" id="2.3.2.27"/>
    </reaction>
</comment>
<evidence type="ECO:0000313" key="9">
    <source>
        <dbReference type="Proteomes" id="UP001515500"/>
    </source>
</evidence>
<dbReference type="InterPro" id="IPR003613">
    <property type="entry name" value="Ubox_domain"/>
</dbReference>
<feature type="repeat" description="ARM" evidence="6">
    <location>
        <begin position="268"/>
        <end position="305"/>
    </location>
</feature>
<sequence length="499" mass="53017">MGSTKHRWKLSFHRPPPSAPSSPSPASPPPPPPPPPPLPHEFLCPISSSLMADPVIIPSGQSFDRATIQACKDLSLFPSTLLPSSSSSSSSSLLLIPNSALQTAIFRWCDLSGHPRPLPLSSDSARDLVRCLFDGDRDPSPVAAPKTPIIDSCSSRYSPRSSSSLSSYCSSSSCSSSEIVAADDSFGDEILSKLKDPRVSEQESALISLRRATRESVDRRISLCTPTFLAALRPLLGSRYRTIQSNAVAALVNLSLEPRNKVPVVRSGAVPALVEVLRCGHDEARDHAAGAIFSLSLEDDNKAAIGVLGAVPLLLHLFARPSEEARARRDSGMAIYHLCTMGTNRKRVAKGARAVVSVAKEGGEVGLVAMMVACRLAGCADGRAALMDADAVAAIVELLRKTSSVEEEYCVGALYGMSKGGLRFVATARAVAAAEVVAKVAEKETAGEAVREMARRTAMVIRGEREGSESAEFDAGVSWRKRLNEFISSDSDGFSSNSF</sequence>
<dbReference type="InterPro" id="IPR016024">
    <property type="entry name" value="ARM-type_fold"/>
</dbReference>
<feature type="compositionally biased region" description="Basic residues" evidence="7">
    <location>
        <begin position="1"/>
        <end position="12"/>
    </location>
</feature>
<keyword evidence="5" id="KW-0833">Ubl conjugation pathway</keyword>
<dbReference type="GeneID" id="120267925"/>
<dbReference type="InterPro" id="IPR013083">
    <property type="entry name" value="Znf_RING/FYVE/PHD"/>
</dbReference>
<organism evidence="9 10">
    <name type="scientific">Dioscorea cayennensis subsp. rotundata</name>
    <name type="common">White Guinea yam</name>
    <name type="synonym">Dioscorea rotundata</name>
    <dbReference type="NCBI Taxonomy" id="55577"/>
    <lineage>
        <taxon>Eukaryota</taxon>
        <taxon>Viridiplantae</taxon>
        <taxon>Streptophyta</taxon>
        <taxon>Embryophyta</taxon>
        <taxon>Tracheophyta</taxon>
        <taxon>Spermatophyta</taxon>
        <taxon>Magnoliopsida</taxon>
        <taxon>Liliopsida</taxon>
        <taxon>Dioscoreales</taxon>
        <taxon>Dioscoreaceae</taxon>
        <taxon>Dioscorea</taxon>
    </lineage>
</organism>
<name>A0AB40BVN8_DIOCR</name>
<dbReference type="InterPro" id="IPR011989">
    <property type="entry name" value="ARM-like"/>
</dbReference>
<gene>
    <name evidence="10" type="primary">LOC120267925</name>
</gene>
<dbReference type="GO" id="GO:0061630">
    <property type="term" value="F:ubiquitin protein ligase activity"/>
    <property type="evidence" value="ECO:0007669"/>
    <property type="project" value="UniProtKB-EC"/>
</dbReference>
<feature type="domain" description="U-box" evidence="8">
    <location>
        <begin position="37"/>
        <end position="115"/>
    </location>
</feature>
<evidence type="ECO:0000256" key="3">
    <source>
        <dbReference type="ARBA" id="ARBA00012483"/>
    </source>
</evidence>
<dbReference type="AlphaFoldDB" id="A0AB40BVN8"/>
<dbReference type="Pfam" id="PF04564">
    <property type="entry name" value="U-box"/>
    <property type="match status" value="1"/>
</dbReference>
<dbReference type="Gene3D" id="3.30.40.10">
    <property type="entry name" value="Zinc/RING finger domain, C3HC4 (zinc finger)"/>
    <property type="match status" value="1"/>
</dbReference>
<dbReference type="InterPro" id="IPR000225">
    <property type="entry name" value="Armadillo"/>
</dbReference>
<accession>A0AB40BVN8</accession>
<dbReference type="PANTHER" id="PTHR23315">
    <property type="entry name" value="U BOX DOMAIN-CONTAINING"/>
    <property type="match status" value="1"/>
</dbReference>
<keyword evidence="4" id="KW-0808">Transferase</keyword>
<dbReference type="RefSeq" id="XP_039131541.1">
    <property type="nucleotide sequence ID" value="XM_039275607.1"/>
</dbReference>
<keyword evidence="9" id="KW-1185">Reference proteome</keyword>
<proteinExistence type="predicted"/>
<dbReference type="SMART" id="SM00185">
    <property type="entry name" value="ARM"/>
    <property type="match status" value="4"/>
</dbReference>
<dbReference type="PROSITE" id="PS51698">
    <property type="entry name" value="U_BOX"/>
    <property type="match status" value="1"/>
</dbReference>
<dbReference type="Proteomes" id="UP001515500">
    <property type="component" value="Chromosome 8"/>
</dbReference>
<dbReference type="PROSITE" id="PS50176">
    <property type="entry name" value="ARM_REPEAT"/>
    <property type="match status" value="1"/>
</dbReference>
<dbReference type="PANTHER" id="PTHR23315:SF339">
    <property type="entry name" value="U-BOX DOMAIN-CONTAINING PROTEIN 40"/>
    <property type="match status" value="1"/>
</dbReference>
<reference evidence="10" key="1">
    <citation type="submission" date="2025-08" db="UniProtKB">
        <authorList>
            <consortium name="RefSeq"/>
        </authorList>
    </citation>
    <scope>IDENTIFICATION</scope>
</reference>
<evidence type="ECO:0000256" key="2">
    <source>
        <dbReference type="ARBA" id="ARBA00004906"/>
    </source>
</evidence>
<feature type="compositionally biased region" description="Pro residues" evidence="7">
    <location>
        <begin position="14"/>
        <end position="39"/>
    </location>
</feature>
<evidence type="ECO:0000259" key="8">
    <source>
        <dbReference type="PROSITE" id="PS51698"/>
    </source>
</evidence>
<evidence type="ECO:0000256" key="7">
    <source>
        <dbReference type="SAM" id="MobiDB-lite"/>
    </source>
</evidence>
<dbReference type="Gene3D" id="1.25.10.10">
    <property type="entry name" value="Leucine-rich Repeat Variant"/>
    <property type="match status" value="2"/>
</dbReference>
<evidence type="ECO:0000256" key="4">
    <source>
        <dbReference type="ARBA" id="ARBA00022679"/>
    </source>
</evidence>
<dbReference type="GO" id="GO:0016567">
    <property type="term" value="P:protein ubiquitination"/>
    <property type="evidence" value="ECO:0007669"/>
    <property type="project" value="InterPro"/>
</dbReference>
<evidence type="ECO:0000313" key="10">
    <source>
        <dbReference type="RefSeq" id="XP_039131541.1"/>
    </source>
</evidence>
<dbReference type="SUPFAM" id="SSF48371">
    <property type="entry name" value="ARM repeat"/>
    <property type="match status" value="1"/>
</dbReference>
<dbReference type="SMART" id="SM00504">
    <property type="entry name" value="Ubox"/>
    <property type="match status" value="1"/>
</dbReference>
<evidence type="ECO:0000256" key="6">
    <source>
        <dbReference type="PROSITE-ProRule" id="PRU00259"/>
    </source>
</evidence>
<dbReference type="EC" id="2.3.2.27" evidence="3"/>
<feature type="region of interest" description="Disordered" evidence="7">
    <location>
        <begin position="1"/>
        <end position="42"/>
    </location>
</feature>